<feature type="domain" description="TRAP C4-dicarboxylate transport system permease DctM subunit" evidence="9">
    <location>
        <begin position="14"/>
        <end position="436"/>
    </location>
</feature>
<feature type="transmembrane region" description="Helical" evidence="8">
    <location>
        <begin position="290"/>
        <end position="311"/>
    </location>
</feature>
<keyword evidence="2" id="KW-1003">Cell membrane</keyword>
<keyword evidence="5 8" id="KW-1133">Transmembrane helix</keyword>
<feature type="transmembrane region" description="Helical" evidence="8">
    <location>
        <begin position="332"/>
        <end position="362"/>
    </location>
</feature>
<evidence type="ECO:0000313" key="11">
    <source>
        <dbReference type="Proteomes" id="UP000599312"/>
    </source>
</evidence>
<organism evidence="10 11">
    <name type="scientific">Microvirga alba</name>
    <dbReference type="NCBI Taxonomy" id="2791025"/>
    <lineage>
        <taxon>Bacteria</taxon>
        <taxon>Pseudomonadati</taxon>
        <taxon>Pseudomonadota</taxon>
        <taxon>Alphaproteobacteria</taxon>
        <taxon>Hyphomicrobiales</taxon>
        <taxon>Methylobacteriaceae</taxon>
        <taxon>Microvirga</taxon>
    </lineage>
</organism>
<dbReference type="PANTHER" id="PTHR33362:SF7">
    <property type="entry name" value="SLL1103 PROTEIN"/>
    <property type="match status" value="1"/>
</dbReference>
<feature type="transmembrane region" description="Helical" evidence="8">
    <location>
        <begin position="193"/>
        <end position="214"/>
    </location>
</feature>
<keyword evidence="4 8" id="KW-0812">Transmembrane</keyword>
<dbReference type="GO" id="GO:0005886">
    <property type="term" value="C:plasma membrane"/>
    <property type="evidence" value="ECO:0007669"/>
    <property type="project" value="UniProtKB-SubCell"/>
</dbReference>
<dbReference type="PANTHER" id="PTHR33362">
    <property type="entry name" value="SIALIC ACID TRAP TRANSPORTER PERMEASE PROTEIN SIAT-RELATED"/>
    <property type="match status" value="1"/>
</dbReference>
<dbReference type="GO" id="GO:0022857">
    <property type="term" value="F:transmembrane transporter activity"/>
    <property type="evidence" value="ECO:0007669"/>
    <property type="project" value="UniProtKB-UniRule"/>
</dbReference>
<evidence type="ECO:0000256" key="7">
    <source>
        <dbReference type="RuleBase" id="RU369079"/>
    </source>
</evidence>
<reference evidence="10" key="1">
    <citation type="submission" date="2020-11" db="EMBL/GenBank/DDBJ databases">
        <authorList>
            <person name="Kim M.K."/>
        </authorList>
    </citation>
    <scope>NUCLEOTIDE SEQUENCE</scope>
    <source>
        <strain evidence="10">BT350</strain>
    </source>
</reference>
<feature type="transmembrane region" description="Helical" evidence="8">
    <location>
        <begin position="260"/>
        <end position="278"/>
    </location>
</feature>
<keyword evidence="6 8" id="KW-0472">Membrane</keyword>
<dbReference type="RefSeq" id="WP_196272109.1">
    <property type="nucleotide sequence ID" value="NZ_JADQDO010000005.1"/>
</dbReference>
<evidence type="ECO:0000256" key="8">
    <source>
        <dbReference type="SAM" id="Phobius"/>
    </source>
</evidence>
<evidence type="ECO:0000259" key="9">
    <source>
        <dbReference type="Pfam" id="PF06808"/>
    </source>
</evidence>
<evidence type="ECO:0000256" key="5">
    <source>
        <dbReference type="ARBA" id="ARBA00022989"/>
    </source>
</evidence>
<evidence type="ECO:0000256" key="2">
    <source>
        <dbReference type="ARBA" id="ARBA00022475"/>
    </source>
</evidence>
<feature type="transmembrane region" description="Helical" evidence="8">
    <location>
        <begin position="234"/>
        <end position="255"/>
    </location>
</feature>
<dbReference type="Proteomes" id="UP000599312">
    <property type="component" value="Unassembled WGS sequence"/>
</dbReference>
<sequence length="479" mass="48998">MAWVGLALLPLIGLALILTGLPAFIVLIGASGLGALAAAWSGSGGLLSALPARLTNLFENDLLQALPLFVLMGALLNRLPLADILFRTGTGLMRGSPSGPQVTSIGLGALLAPMNGSVGASIAVLSRTVGPKLVKHGVEPADGLATIAVASTLGVVVPPSLVLILLGDAMMAAHTIASNTMGRSERIINTQDIFRGVMGPAVLFVLLCLAVAAWKGGRTKLSVAIGTSSSIDRIVSIGTIAFIVALLGGVTVGLFYPVEAAAMGAVTLLVGGLLTGYLNRQALMGVLAEALAITGALFALLVAATTFTLVVRCLGTDRLLGQLIADLPGGELGATLVVLGILALSAFVLDVFEIIFVVIPIVMPALLMRVGDAVWVSALTILTLQASFLLPPLGYAVMIARGTTAEVVPIRNLMRALRPFLIAQATVLSLTAAVPAFVHLNGQPQKTTSALAVSEKDVLDKLNQLAPAGPLEVPSLNLD</sequence>
<keyword evidence="11" id="KW-1185">Reference proteome</keyword>
<feature type="transmembrane region" description="Helical" evidence="8">
    <location>
        <begin position="420"/>
        <end position="440"/>
    </location>
</feature>
<proteinExistence type="predicted"/>
<feature type="transmembrane region" description="Helical" evidence="8">
    <location>
        <begin position="145"/>
        <end position="172"/>
    </location>
</feature>
<comment type="function">
    <text evidence="7">Part of the tripartite ATP-independent periplasmic (TRAP) transport system.</text>
</comment>
<gene>
    <name evidence="10" type="ORF">I2H38_12070</name>
</gene>
<comment type="caution">
    <text evidence="10">The sequence shown here is derived from an EMBL/GenBank/DDBJ whole genome shotgun (WGS) entry which is preliminary data.</text>
</comment>
<dbReference type="InterPro" id="IPR010656">
    <property type="entry name" value="DctM"/>
</dbReference>
<evidence type="ECO:0000313" key="10">
    <source>
        <dbReference type="EMBL" id="MBF9234116.1"/>
    </source>
</evidence>
<feature type="transmembrane region" description="Helical" evidence="8">
    <location>
        <begin position="63"/>
        <end position="81"/>
    </location>
</feature>
<keyword evidence="7" id="KW-0813">Transport</keyword>
<feature type="transmembrane region" description="Helical" evidence="8">
    <location>
        <begin position="374"/>
        <end position="399"/>
    </location>
</feature>
<keyword evidence="3 7" id="KW-0997">Cell inner membrane</keyword>
<evidence type="ECO:0000256" key="4">
    <source>
        <dbReference type="ARBA" id="ARBA00022692"/>
    </source>
</evidence>
<feature type="transmembrane region" description="Helical" evidence="8">
    <location>
        <begin position="102"/>
        <end position="125"/>
    </location>
</feature>
<dbReference type="AlphaFoldDB" id="A0A931BNK6"/>
<accession>A0A931BNK6</accession>
<dbReference type="EMBL" id="JADQDO010000005">
    <property type="protein sequence ID" value="MBF9234116.1"/>
    <property type="molecule type" value="Genomic_DNA"/>
</dbReference>
<comment type="subcellular location">
    <subcellularLocation>
        <location evidence="1 7">Cell inner membrane</location>
        <topology evidence="1 7">Multi-pass membrane protein</topology>
    </subcellularLocation>
</comment>
<evidence type="ECO:0000256" key="3">
    <source>
        <dbReference type="ARBA" id="ARBA00022519"/>
    </source>
</evidence>
<name>A0A931BNK6_9HYPH</name>
<dbReference type="InterPro" id="IPR004681">
    <property type="entry name" value="TRAP_DctM"/>
</dbReference>
<evidence type="ECO:0000256" key="1">
    <source>
        <dbReference type="ARBA" id="ARBA00004429"/>
    </source>
</evidence>
<dbReference type="Pfam" id="PF06808">
    <property type="entry name" value="DctM"/>
    <property type="match status" value="1"/>
</dbReference>
<evidence type="ECO:0000256" key="6">
    <source>
        <dbReference type="ARBA" id="ARBA00023136"/>
    </source>
</evidence>
<protein>
    <submittedName>
        <fullName evidence="10">TRAP transporter large permease subunit</fullName>
    </submittedName>
</protein>